<keyword evidence="2" id="KW-1185">Reference proteome</keyword>
<accession>A0ABU4G5A9</accession>
<evidence type="ECO:0000313" key="2">
    <source>
        <dbReference type="Proteomes" id="UP001282284"/>
    </source>
</evidence>
<dbReference type="RefSeq" id="WP_317942053.1">
    <property type="nucleotide sequence ID" value="NZ_JAUBDI010000002.1"/>
</dbReference>
<reference evidence="1 2" key="1">
    <citation type="submission" date="2023-06" db="EMBL/GenBank/DDBJ databases">
        <title>Sporosarcina sp. nov., isolated from Korean traditional fermented seafood 'Jeotgal'.</title>
        <authorList>
            <person name="Yang A.I."/>
            <person name="Shin N.-R."/>
        </authorList>
    </citation>
    <scope>NUCLEOTIDE SEQUENCE [LARGE SCALE GENOMIC DNA]</scope>
    <source>
        <strain evidence="1 2">KCTC13119</strain>
    </source>
</reference>
<proteinExistence type="predicted"/>
<comment type="caution">
    <text evidence="1">The sequence shown here is derived from an EMBL/GenBank/DDBJ whole genome shotgun (WGS) entry which is preliminary data.</text>
</comment>
<dbReference type="EMBL" id="JAUBDI010000002">
    <property type="protein sequence ID" value="MDW0112159.1"/>
    <property type="molecule type" value="Genomic_DNA"/>
</dbReference>
<sequence>MRYNSTLSFVVRKKVYDDLGGFDYVDTNGQTFKAYMQPVKAENILKEYGIVTNKPYRVVTKEKLNQPLESTTLTDGTQKYKILEYLDLKYGILLVEVI</sequence>
<dbReference type="Proteomes" id="UP001282284">
    <property type="component" value="Unassembled WGS sequence"/>
</dbReference>
<gene>
    <name evidence="1" type="ORF">QT711_03110</name>
</gene>
<protein>
    <submittedName>
        <fullName evidence="1">Uncharacterized protein</fullName>
    </submittedName>
</protein>
<organism evidence="1 2">
    <name type="scientific">Sporosarcina saromensis</name>
    <dbReference type="NCBI Taxonomy" id="359365"/>
    <lineage>
        <taxon>Bacteria</taxon>
        <taxon>Bacillati</taxon>
        <taxon>Bacillota</taxon>
        <taxon>Bacilli</taxon>
        <taxon>Bacillales</taxon>
        <taxon>Caryophanaceae</taxon>
        <taxon>Sporosarcina</taxon>
    </lineage>
</organism>
<name>A0ABU4G5A9_9BACL</name>
<evidence type="ECO:0000313" key="1">
    <source>
        <dbReference type="EMBL" id="MDW0112159.1"/>
    </source>
</evidence>